<accession>A0AA92W4R3</accession>
<dbReference type="SUPFAM" id="SSF52777">
    <property type="entry name" value="CoA-dependent acyltransferases"/>
    <property type="match status" value="1"/>
</dbReference>
<dbReference type="InterPro" id="IPR023213">
    <property type="entry name" value="CAT-like_dom_sf"/>
</dbReference>
<dbReference type="SMART" id="SM01059">
    <property type="entry name" value="CAT"/>
    <property type="match status" value="1"/>
</dbReference>
<protein>
    <submittedName>
        <fullName evidence="1">Chloramphenicol acetyltransferase</fullName>
    </submittedName>
</protein>
<dbReference type="RefSeq" id="WP_118078712.1">
    <property type="nucleotide sequence ID" value="NZ_QRYP01000001.1"/>
</dbReference>
<name>A0AA92W4R3_9BACT</name>
<evidence type="ECO:0000313" key="1">
    <source>
        <dbReference type="EMBL" id="RGV01692.1"/>
    </source>
</evidence>
<dbReference type="PANTHER" id="PTHR38474">
    <property type="entry name" value="SLR0299 PROTEIN"/>
    <property type="match status" value="1"/>
</dbReference>
<organism evidence="1 2">
    <name type="scientific">Segatella copri</name>
    <dbReference type="NCBI Taxonomy" id="165179"/>
    <lineage>
        <taxon>Bacteria</taxon>
        <taxon>Pseudomonadati</taxon>
        <taxon>Bacteroidota</taxon>
        <taxon>Bacteroidia</taxon>
        <taxon>Bacteroidales</taxon>
        <taxon>Prevotellaceae</taxon>
        <taxon>Segatella</taxon>
    </lineage>
</organism>
<dbReference type="EMBL" id="QRYP01000001">
    <property type="protein sequence ID" value="RGV01692.1"/>
    <property type="molecule type" value="Genomic_DNA"/>
</dbReference>
<dbReference type="Pfam" id="PF00302">
    <property type="entry name" value="CAT"/>
    <property type="match status" value="1"/>
</dbReference>
<gene>
    <name evidence="1" type="ORF">DWW35_00320</name>
</gene>
<reference evidence="1 2" key="1">
    <citation type="submission" date="2018-08" db="EMBL/GenBank/DDBJ databases">
        <title>A genome reference for cultivated species of the human gut microbiota.</title>
        <authorList>
            <person name="Zou Y."/>
            <person name="Xue W."/>
            <person name="Luo G."/>
        </authorList>
    </citation>
    <scope>NUCLEOTIDE SEQUENCE [LARGE SCALE GENOMIC DNA]</scope>
    <source>
        <strain evidence="1 2">AF15-25</strain>
    </source>
</reference>
<dbReference type="AlphaFoldDB" id="A0AA92W4R3"/>
<proteinExistence type="predicted"/>
<dbReference type="InterPro" id="IPR001707">
    <property type="entry name" value="Cmp_AcTrfase"/>
</dbReference>
<dbReference type="Gene3D" id="3.30.559.10">
    <property type="entry name" value="Chloramphenicol acetyltransferase-like domain"/>
    <property type="match status" value="1"/>
</dbReference>
<evidence type="ECO:0000313" key="2">
    <source>
        <dbReference type="Proteomes" id="UP000285236"/>
    </source>
</evidence>
<comment type="caution">
    <text evidence="1">The sequence shown here is derived from an EMBL/GenBank/DDBJ whole genome shotgun (WGS) entry which is preliminary data.</text>
</comment>
<dbReference type="GO" id="GO:0008811">
    <property type="term" value="F:chloramphenicol O-acetyltransferase activity"/>
    <property type="evidence" value="ECO:0007669"/>
    <property type="project" value="InterPro"/>
</dbReference>
<dbReference type="Proteomes" id="UP000285236">
    <property type="component" value="Unassembled WGS sequence"/>
</dbReference>
<sequence>MKKEINARETSRAAAFELWMSSPMPMVTLTKTFDVSRIMKISRKRRWKFNMILCWAIGCAASRTREFYLLPEKESSKGIPDEEDSQEKESGSSWRLMQYDSIAINVIVENKKGGINSCDIPYSDDIQKFNEDYLRLTSEAAAECKSSFLEDAMVVGTSAMIGTELDYIVNQYTDLFCNPMLLWGSYHRGFFRTTLPISFQFHHVQMDGGEAARFLELLQAIMIIARL</sequence>
<dbReference type="PANTHER" id="PTHR38474:SF1">
    <property type="entry name" value="SLR0299 PROTEIN"/>
    <property type="match status" value="1"/>
</dbReference>